<comment type="caution">
    <text evidence="2">The sequence shown here is derived from an EMBL/GenBank/DDBJ whole genome shotgun (WGS) entry which is preliminary data.</text>
</comment>
<reference evidence="2 3" key="1">
    <citation type="submission" date="2017-09" db="EMBL/GenBank/DDBJ databases">
        <title>Large-scale bioinformatics analysis of Bacillus genomes uncovers conserved roles of natural products in bacterial physiology.</title>
        <authorList>
            <consortium name="Agbiome Team Llc"/>
            <person name="Bleich R.M."/>
            <person name="Grubbs K.J."/>
            <person name="Santa Maria K.C."/>
            <person name="Allen S.E."/>
            <person name="Farag S."/>
            <person name="Shank E.A."/>
            <person name="Bowers A."/>
        </authorList>
    </citation>
    <scope>NUCLEOTIDE SEQUENCE [LARGE SCALE GENOMIC DNA]</scope>
    <source>
        <strain evidence="2 3">AFS053130</strain>
    </source>
</reference>
<name>A0A2B9DJY5_BACCE</name>
<dbReference type="AlphaFoldDB" id="A0A2B9DJY5"/>
<protein>
    <submittedName>
        <fullName evidence="2">Uncharacterized protein</fullName>
    </submittedName>
</protein>
<organism evidence="2 3">
    <name type="scientific">Bacillus cereus</name>
    <dbReference type="NCBI Taxonomy" id="1396"/>
    <lineage>
        <taxon>Bacteria</taxon>
        <taxon>Bacillati</taxon>
        <taxon>Bacillota</taxon>
        <taxon>Bacilli</taxon>
        <taxon>Bacillales</taxon>
        <taxon>Bacillaceae</taxon>
        <taxon>Bacillus</taxon>
        <taxon>Bacillus cereus group</taxon>
    </lineage>
</organism>
<evidence type="ECO:0000313" key="2">
    <source>
        <dbReference type="EMBL" id="PGM87786.1"/>
    </source>
</evidence>
<dbReference type="RefSeq" id="WP_098779581.1">
    <property type="nucleotide sequence ID" value="NZ_NUHO01000228.1"/>
</dbReference>
<accession>A0A2B9DJY5</accession>
<feature type="chain" id="PRO_5012790033" evidence="1">
    <location>
        <begin position="26"/>
        <end position="160"/>
    </location>
</feature>
<proteinExistence type="predicted"/>
<evidence type="ECO:0000313" key="3">
    <source>
        <dbReference type="Proteomes" id="UP000222054"/>
    </source>
</evidence>
<keyword evidence="1" id="KW-0732">Signal</keyword>
<dbReference type="EMBL" id="NUHO01000228">
    <property type="protein sequence ID" value="PGM87786.1"/>
    <property type="molecule type" value="Genomic_DNA"/>
</dbReference>
<sequence>MKKVFAVFFVLALAFMSINSSKVMAADDWWLGSNDADLYTSGGSQLLNDVGSKQPLYNGPGNPNVVGYVAWQTVTVKQAWFLINTSLGPKWVGYNGDALFLKDRLIAHAAHLEIGSKQPLYNGPGNPNVVGYVAYQPVKVKQAWYLINTSLGQKWIGYNL</sequence>
<evidence type="ECO:0000256" key="1">
    <source>
        <dbReference type="SAM" id="SignalP"/>
    </source>
</evidence>
<dbReference type="Proteomes" id="UP000222054">
    <property type="component" value="Unassembled WGS sequence"/>
</dbReference>
<gene>
    <name evidence="2" type="ORF">CN958_28755</name>
</gene>
<feature type="signal peptide" evidence="1">
    <location>
        <begin position="1"/>
        <end position="25"/>
    </location>
</feature>